<feature type="transmembrane region" description="Helical" evidence="14">
    <location>
        <begin position="857"/>
        <end position="877"/>
    </location>
</feature>
<dbReference type="GO" id="GO:0005524">
    <property type="term" value="F:ATP binding"/>
    <property type="evidence" value="ECO:0007669"/>
    <property type="project" value="UniProtKB-KW"/>
</dbReference>
<feature type="transmembrane region" description="Helical" evidence="14">
    <location>
        <begin position="816"/>
        <end position="837"/>
    </location>
</feature>
<evidence type="ECO:0000256" key="1">
    <source>
        <dbReference type="ARBA" id="ARBA00001436"/>
    </source>
</evidence>
<dbReference type="GO" id="GO:0046872">
    <property type="term" value="F:metal ion binding"/>
    <property type="evidence" value="ECO:0007669"/>
    <property type="project" value="UniProtKB-KW"/>
</dbReference>
<dbReference type="InterPro" id="IPR023298">
    <property type="entry name" value="ATPase_P-typ_TM_dom_sf"/>
</dbReference>
<comment type="catalytic activity">
    <reaction evidence="1">
        <text>GTP = 3',5'-cyclic GMP + diphosphate</text>
        <dbReference type="Rhea" id="RHEA:13665"/>
        <dbReference type="ChEBI" id="CHEBI:33019"/>
        <dbReference type="ChEBI" id="CHEBI:37565"/>
        <dbReference type="ChEBI" id="CHEBI:57746"/>
        <dbReference type="EC" id="4.6.1.2"/>
    </reaction>
</comment>
<comment type="catalytic activity">
    <reaction evidence="2">
        <text>ATP = 3',5'-cyclic AMP + diphosphate</text>
        <dbReference type="Rhea" id="RHEA:15389"/>
        <dbReference type="ChEBI" id="CHEBI:30616"/>
        <dbReference type="ChEBI" id="CHEBI:33019"/>
        <dbReference type="ChEBI" id="CHEBI:58165"/>
        <dbReference type="EC" id="4.6.1.1"/>
    </reaction>
</comment>
<dbReference type="Gene3D" id="3.30.70.1230">
    <property type="entry name" value="Nucleotide cyclase"/>
    <property type="match status" value="2"/>
</dbReference>
<evidence type="ECO:0000256" key="7">
    <source>
        <dbReference type="ARBA" id="ARBA00022741"/>
    </source>
</evidence>
<keyword evidence="9" id="KW-0460">Magnesium</keyword>
<evidence type="ECO:0000256" key="9">
    <source>
        <dbReference type="ARBA" id="ARBA00022842"/>
    </source>
</evidence>
<keyword evidence="11 14" id="KW-0472">Membrane</keyword>
<dbReference type="SUPFAM" id="SSF81665">
    <property type="entry name" value="Calcium ATPase, transmembrane domain M"/>
    <property type="match status" value="1"/>
</dbReference>
<keyword evidence="12" id="KW-0456">Lyase</keyword>
<dbReference type="GO" id="GO:0005886">
    <property type="term" value="C:plasma membrane"/>
    <property type="evidence" value="ECO:0007669"/>
    <property type="project" value="TreeGrafter"/>
</dbReference>
<evidence type="ECO:0000256" key="4">
    <source>
        <dbReference type="ARBA" id="ARBA00012201"/>
    </source>
</evidence>
<evidence type="ECO:0000256" key="12">
    <source>
        <dbReference type="ARBA" id="ARBA00023239"/>
    </source>
</evidence>
<evidence type="ECO:0000256" key="3">
    <source>
        <dbReference type="ARBA" id="ARBA00004141"/>
    </source>
</evidence>
<evidence type="ECO:0000256" key="13">
    <source>
        <dbReference type="SAM" id="MobiDB-lite"/>
    </source>
</evidence>
<dbReference type="GO" id="GO:0035556">
    <property type="term" value="P:intracellular signal transduction"/>
    <property type="evidence" value="ECO:0007669"/>
    <property type="project" value="InterPro"/>
</dbReference>
<dbReference type="SMART" id="SM00044">
    <property type="entry name" value="CYCc"/>
    <property type="match status" value="2"/>
</dbReference>
<feature type="transmembrane region" description="Helical" evidence="14">
    <location>
        <begin position="106"/>
        <end position="123"/>
    </location>
</feature>
<feature type="transmembrane region" description="Helical" evidence="14">
    <location>
        <begin position="158"/>
        <end position="178"/>
    </location>
</feature>
<keyword evidence="16" id="KW-1185">Reference proteome</keyword>
<feature type="domain" description="Guanylate cyclase" evidence="15">
    <location>
        <begin position="364"/>
        <end position="491"/>
    </location>
</feature>
<proteinExistence type="predicted"/>
<dbReference type="GO" id="GO:0007189">
    <property type="term" value="P:adenylate cyclase-activating G protein-coupled receptor signaling pathway"/>
    <property type="evidence" value="ECO:0007669"/>
    <property type="project" value="TreeGrafter"/>
</dbReference>
<evidence type="ECO:0000256" key="14">
    <source>
        <dbReference type="SAM" id="Phobius"/>
    </source>
</evidence>
<feature type="domain" description="Guanylate cyclase" evidence="15">
    <location>
        <begin position="1041"/>
        <end position="1181"/>
    </location>
</feature>
<keyword evidence="10 14" id="KW-1133">Transmembrane helix</keyword>
<feature type="region of interest" description="Disordered" evidence="13">
    <location>
        <begin position="33"/>
        <end position="64"/>
    </location>
</feature>
<name>A0A0R3RVK1_9BILA</name>
<dbReference type="WBParaSite" id="EEL_0000614001-mRNA-1">
    <property type="protein sequence ID" value="EEL_0000614001-mRNA-1"/>
    <property type="gene ID" value="EEL_0000614001"/>
</dbReference>
<feature type="transmembrane region" description="Helical" evidence="14">
    <location>
        <begin position="129"/>
        <end position="151"/>
    </location>
</feature>
<dbReference type="InterPro" id="IPR001054">
    <property type="entry name" value="A/G_cyclase"/>
</dbReference>
<dbReference type="PANTHER" id="PTHR45627:SF8">
    <property type="entry name" value="ADENYLATE CYCLASE TYPE 9"/>
    <property type="match status" value="1"/>
</dbReference>
<evidence type="ECO:0000313" key="16">
    <source>
        <dbReference type="Proteomes" id="UP000050640"/>
    </source>
</evidence>
<feature type="transmembrane region" description="Helical" evidence="14">
    <location>
        <begin position="198"/>
        <end position="222"/>
    </location>
</feature>
<keyword evidence="6" id="KW-0479">Metal-binding</keyword>
<accession>A0A0R3RVK1</accession>
<evidence type="ECO:0000256" key="2">
    <source>
        <dbReference type="ARBA" id="ARBA00001593"/>
    </source>
</evidence>
<evidence type="ECO:0000313" key="17">
    <source>
        <dbReference type="WBParaSite" id="EEL_0000614001-mRNA-1"/>
    </source>
</evidence>
<dbReference type="InterPro" id="IPR029787">
    <property type="entry name" value="Nucleotide_cyclase"/>
</dbReference>
<dbReference type="EC" id="4.6.1.1" evidence="4"/>
<evidence type="ECO:0000256" key="5">
    <source>
        <dbReference type="ARBA" id="ARBA00022692"/>
    </source>
</evidence>
<dbReference type="PANTHER" id="PTHR45627">
    <property type="entry name" value="ADENYLATE CYCLASE TYPE 1"/>
    <property type="match status" value="1"/>
</dbReference>
<dbReference type="FunFam" id="3.30.70.1230:FF:000008">
    <property type="entry name" value="Adenylate cyclase type 9"/>
    <property type="match status" value="1"/>
</dbReference>
<protein>
    <recommendedName>
        <fullName evidence="4">adenylate cyclase</fullName>
        <ecNumber evidence="4">4.6.1.1</ecNumber>
    </recommendedName>
</protein>
<dbReference type="PROSITE" id="PS50125">
    <property type="entry name" value="GUANYLATE_CYCLASE_2"/>
    <property type="match status" value="2"/>
</dbReference>
<organism evidence="16 17">
    <name type="scientific">Elaeophora elaphi</name>
    <dbReference type="NCBI Taxonomy" id="1147741"/>
    <lineage>
        <taxon>Eukaryota</taxon>
        <taxon>Metazoa</taxon>
        <taxon>Ecdysozoa</taxon>
        <taxon>Nematoda</taxon>
        <taxon>Chromadorea</taxon>
        <taxon>Rhabditida</taxon>
        <taxon>Spirurina</taxon>
        <taxon>Spiruromorpha</taxon>
        <taxon>Filarioidea</taxon>
        <taxon>Onchocercidae</taxon>
        <taxon>Elaeophora</taxon>
    </lineage>
</organism>
<keyword evidence="5 14" id="KW-0812">Transmembrane</keyword>
<evidence type="ECO:0000256" key="11">
    <source>
        <dbReference type="ARBA" id="ARBA00023136"/>
    </source>
</evidence>
<feature type="transmembrane region" description="Helical" evidence="14">
    <location>
        <begin position="786"/>
        <end position="809"/>
    </location>
</feature>
<dbReference type="CDD" id="cd07302">
    <property type="entry name" value="CHD"/>
    <property type="match status" value="2"/>
</dbReference>
<evidence type="ECO:0000256" key="6">
    <source>
        <dbReference type="ARBA" id="ARBA00022723"/>
    </source>
</evidence>
<dbReference type="GO" id="GO:0004383">
    <property type="term" value="F:guanylate cyclase activity"/>
    <property type="evidence" value="ECO:0007669"/>
    <property type="project" value="UniProtKB-EC"/>
</dbReference>
<evidence type="ECO:0000259" key="15">
    <source>
        <dbReference type="PROSITE" id="PS50125"/>
    </source>
</evidence>
<reference evidence="17" key="1">
    <citation type="submission" date="2017-02" db="UniProtKB">
        <authorList>
            <consortium name="WormBaseParasite"/>
        </authorList>
    </citation>
    <scope>IDENTIFICATION</scope>
</reference>
<dbReference type="AlphaFoldDB" id="A0A0R3RVK1"/>
<sequence>MRNDDEEESMAGEAVSMLAAAEEEHAVGARAIAGSSGSQTPIANGSSSGHHPTTEMIHSHSGSPPHASFFDRISSRWWNPQFSSTALETQYWKCSFPQLRDRFRSGLVYICLSCISWIIYLQIFNHASLIHWLISITLFIISFGMFLFTLFSTHYQRFYMSASFLCVFVLCTVTLLIFSDKSGSFMSPVGDLAASFQVVLLIYTVVPLPLYLCICIGLVYSILFEMIATGSMSYADTMGVKFILHIGINLLGIHLFILTQVRQRKTFLRVGQSLLARKDLEMETQLKDHMIQSVMPKKVANELLKETNVRRSSASQDAYLRTTNTEVTKSHLQDARGTNASGTLLAPNVRKFRPFTMNLMTNVSIIFADIAGFTKMSSNKSASELVNLLNDLFGRFDYLCGRCNLEKISTLGDCYYCVAGCPEPRADHARCCVEMGLAMIIAIQQFDEDRGQDVNMRVGIHTGKVLCGMVGMKRFKFDVFSNDVTLANEMESTGIAGRIHISEVTAKFLNNEYILEDGPDHAGMKTYFIAGRVQDMHSPMNKTTSYSDSIRDTLSAGSQLNHSQMSFRKRLTNKIKMMQATSIPVERHSGNLKMKMLERKCESNSTQILHYSECLDKNANSKSPVIEKRRKSASLHALHPDDIKSFSITDPLSGKISRELLNGGSRRGSKSSEMQDSISDTFSCAGPIETAISYHQNAPSLSRFDTDDHAFDERLAINADINFNRGFWMRNDWLNKWTLRFNEVTIEERYRAHFAESIDRQWSSYDGVGRCKNTSQIDNSDLQYRYSGVFIDVLVAGMLLVICAAAVFVSGMLNTIFIIYFAISLIATVLIIVIIGIPLLRHQTIFPFVNLWTPRHITGMVLILLPAGVALTVAPLCDDIVAQEYMCISPNLLAQRILFSYIFLVALFAHCNFSQLSAWPKTAEALLVGVVFLWLTYVCQYRVASNNPNIGPRYCNGTVPIWASGRFGSPINLPEICVDVFLFEAAFRMSFFCDVQAQRDTEQMQVVRDQADWLLTNIIPQHAIDSLKSSIRYSENHALTAVLFATITNWNEMYEETFEGGREFLRVLNEIIGDFDELLDRPDFSQVEKIKTIGPTYMAAAGLNPDRRRSAQHPYEHLYQLMEFAIGLQQQLNYFNQDLLNFDFVCKIGYNVGPVTAGVIGTTKLYYDIWGDTVNIASRMYSTGVQNRIQVSQKTRDLLCDRYDFEYRDHIEVKGVDGGMDTYLLVGRKGEPPVNFTIATP</sequence>
<comment type="subcellular location">
    <subcellularLocation>
        <location evidence="3">Membrane</location>
        <topology evidence="3">Multi-pass membrane protein</topology>
    </subcellularLocation>
</comment>
<keyword evidence="8" id="KW-0067">ATP-binding</keyword>
<evidence type="ECO:0000256" key="10">
    <source>
        <dbReference type="ARBA" id="ARBA00022989"/>
    </source>
</evidence>
<dbReference type="Pfam" id="PF00211">
    <property type="entry name" value="Guanylate_cyc"/>
    <property type="match status" value="2"/>
</dbReference>
<dbReference type="GO" id="GO:0004016">
    <property type="term" value="F:adenylate cyclase activity"/>
    <property type="evidence" value="ECO:0007669"/>
    <property type="project" value="UniProtKB-EC"/>
</dbReference>
<feature type="transmembrane region" description="Helical" evidence="14">
    <location>
        <begin position="898"/>
        <end position="919"/>
    </location>
</feature>
<feature type="compositionally biased region" description="Polar residues" evidence="13">
    <location>
        <begin position="35"/>
        <end position="51"/>
    </location>
</feature>
<evidence type="ECO:0000256" key="8">
    <source>
        <dbReference type="ARBA" id="ARBA00022840"/>
    </source>
</evidence>
<dbReference type="Proteomes" id="UP000050640">
    <property type="component" value="Unplaced"/>
</dbReference>
<dbReference type="SUPFAM" id="SSF55073">
    <property type="entry name" value="Nucleotide cyclase"/>
    <property type="match status" value="2"/>
</dbReference>
<keyword evidence="7" id="KW-0547">Nucleotide-binding</keyword>
<dbReference type="STRING" id="1147741.A0A0R3RVK1"/>
<feature type="transmembrane region" description="Helical" evidence="14">
    <location>
        <begin position="242"/>
        <end position="261"/>
    </location>
</feature>